<dbReference type="Proteomes" id="UP000030693">
    <property type="component" value="Unassembled WGS sequence"/>
</dbReference>
<dbReference type="GO" id="GO:0031085">
    <property type="term" value="C:BLOC-3 complex"/>
    <property type="evidence" value="ECO:0007669"/>
    <property type="project" value="TreeGrafter"/>
</dbReference>
<feature type="region of interest" description="Disordered" evidence="1">
    <location>
        <begin position="639"/>
        <end position="682"/>
    </location>
</feature>
<dbReference type="RefSeq" id="XP_009494260.1">
    <property type="nucleotide sequence ID" value="XM_009495985.1"/>
</dbReference>
<organism evidence="2">
    <name type="scientific">Fonticula alba</name>
    <name type="common">Slime mold</name>
    <dbReference type="NCBI Taxonomy" id="691883"/>
    <lineage>
        <taxon>Eukaryota</taxon>
        <taxon>Rotosphaerida</taxon>
        <taxon>Fonticulaceae</taxon>
        <taxon>Fonticula</taxon>
    </lineage>
</organism>
<dbReference type="AlphaFoldDB" id="A0A058ZCH5"/>
<feature type="compositionally biased region" description="Pro residues" evidence="1">
    <location>
        <begin position="453"/>
        <end position="462"/>
    </location>
</feature>
<accession>A0A058ZCH5</accession>
<feature type="compositionally biased region" description="Gly residues" evidence="1">
    <location>
        <begin position="658"/>
        <end position="667"/>
    </location>
</feature>
<evidence type="ECO:0000256" key="1">
    <source>
        <dbReference type="SAM" id="MobiDB-lite"/>
    </source>
</evidence>
<name>A0A058ZCH5_FONAL</name>
<dbReference type="EMBL" id="KB932203">
    <property type="protein sequence ID" value="KCV71137.1"/>
    <property type="molecule type" value="Genomic_DNA"/>
</dbReference>
<gene>
    <name evidence="2" type="ORF">H696_02088</name>
</gene>
<proteinExistence type="predicted"/>
<keyword evidence="3" id="KW-1185">Reference proteome</keyword>
<dbReference type="PANTHER" id="PTHR12761:SF1">
    <property type="entry name" value="BLOC-3 COMPLEX MEMBER HPS1"/>
    <property type="match status" value="1"/>
</dbReference>
<dbReference type="InterPro" id="IPR026053">
    <property type="entry name" value="HPS1"/>
</dbReference>
<dbReference type="GO" id="GO:0005085">
    <property type="term" value="F:guanyl-nucleotide exchange factor activity"/>
    <property type="evidence" value="ECO:0007669"/>
    <property type="project" value="TreeGrafter"/>
</dbReference>
<evidence type="ECO:0000313" key="3">
    <source>
        <dbReference type="Proteomes" id="UP000030693"/>
    </source>
</evidence>
<feature type="compositionally biased region" description="Gly residues" evidence="1">
    <location>
        <begin position="281"/>
        <end position="303"/>
    </location>
</feature>
<sequence length="894" mass="95865">MKLFFITTLNGSSIYTPPLVPPSLHESHVKTLRWRHLRSTALRTISSLQKVRVEPSAQGLRWPVEFTNYLCSPLSGTQQFSFATFNQRITSFKLTCGSTMCVLFYEVGRDCTLPLSKAARTPPSQPDDDNPGDMPYQFPSLVAYAITDSSEPLDTLRFQLRILCDALVMRFGPLETFIPENYIINVHFQQYLNPLVDALLSLSSSYDVGLLLGSVNRLKLSDPIDQQCHQALEAAAQAASKPSDAFAGLVRPPRVMHLLLFIGNKLAGHYAAPGAPTLGGAPGSSGTGSGTGGPGSGAGGSGAGNNPALNSRLSKSERAKLLQLLQHEAETPAFHLSPSDLLQLTLRLQARRAAARAEWRTRKSEWRSSLQAFEAELRALAAAEPPASVAEDLSQSSSPVQPDAVSPGAEAEAEAEAGESSARVAPEDDASTPGGDGDLDDAPAGDGDLAPLPVDPVPPAEPVHPYTELIECTTPAARAELVQQYWSPDVSESLFLRTSAPFGEIAPGGAPGGRRPFRVHSGLLRSSQYQVQGPDGPAITYIAVTEVPIRSRSSQHSLAPAAPLSAEELDKVDAVVTRRVHNSLLESLAPILDILFVLSLAHMRVKSFVALCPGLVHFALVDRSSGWMVVPRVEQLTSYDGGPGEGSSNHSAAVPSSGGDGDAGAGADGRPASPPDGDDYFDLDSPQFGDGAAVRSTLDLLRQHCDRRRISRRLADSIYHARARIAEGYTSGIARVGPYQYFHNVWFEAPQPNGTSEILPIEQALPQPSRLNDHFDYFRSFVPPIIFPELHSAAATTPVSAESSSSSGSLSDSLSNLSLSKPRSLFSFASSAPASQRADNGLPLIQGRTGCVTPVKCLEIYTVFVGTLPEHEVISQTRRLVKRLRETESDKIFI</sequence>
<feature type="region of interest" description="Disordered" evidence="1">
    <location>
        <begin position="281"/>
        <end position="310"/>
    </location>
</feature>
<dbReference type="GeneID" id="20526813"/>
<protein>
    <submittedName>
        <fullName evidence="2">Uncharacterized protein</fullName>
    </submittedName>
</protein>
<feature type="region of interest" description="Disordered" evidence="1">
    <location>
        <begin position="386"/>
        <end position="463"/>
    </location>
</feature>
<reference evidence="2" key="1">
    <citation type="submission" date="2013-04" db="EMBL/GenBank/DDBJ databases">
        <title>The Genome Sequence of Fonticula alba ATCC 38817.</title>
        <authorList>
            <consortium name="The Broad Institute Genomics Platform"/>
            <person name="Russ C."/>
            <person name="Cuomo C."/>
            <person name="Burger G."/>
            <person name="Gray M.W."/>
            <person name="Holland P.W.H."/>
            <person name="King N."/>
            <person name="Lang F.B.F."/>
            <person name="Roger A.J."/>
            <person name="Ruiz-Trillo I."/>
            <person name="Brown M."/>
            <person name="Walker B."/>
            <person name="Young S."/>
            <person name="Zeng Q."/>
            <person name="Gargeya S."/>
            <person name="Fitzgerald M."/>
            <person name="Haas B."/>
            <person name="Abouelleil A."/>
            <person name="Allen A.W."/>
            <person name="Alvarado L."/>
            <person name="Arachchi H.M."/>
            <person name="Berlin A.M."/>
            <person name="Chapman S.B."/>
            <person name="Gainer-Dewar J."/>
            <person name="Goldberg J."/>
            <person name="Griggs A."/>
            <person name="Gujja S."/>
            <person name="Hansen M."/>
            <person name="Howarth C."/>
            <person name="Imamovic A."/>
            <person name="Ireland A."/>
            <person name="Larimer J."/>
            <person name="McCowan C."/>
            <person name="Murphy C."/>
            <person name="Pearson M."/>
            <person name="Poon T.W."/>
            <person name="Priest M."/>
            <person name="Roberts A."/>
            <person name="Saif S."/>
            <person name="Shea T."/>
            <person name="Sisk P."/>
            <person name="Sykes S."/>
            <person name="Wortman J."/>
            <person name="Nusbaum C."/>
            <person name="Birren B."/>
        </authorList>
    </citation>
    <scope>NUCLEOTIDE SEQUENCE [LARGE SCALE GENOMIC DNA]</scope>
    <source>
        <strain evidence="2">ATCC 38817</strain>
    </source>
</reference>
<dbReference type="PANTHER" id="PTHR12761">
    <property type="entry name" value="HERMANSKY-PUDLAK SYNDROME PROTEIN 1"/>
    <property type="match status" value="1"/>
</dbReference>
<evidence type="ECO:0000313" key="2">
    <source>
        <dbReference type="EMBL" id="KCV71137.1"/>
    </source>
</evidence>